<proteinExistence type="predicted"/>
<dbReference type="AlphaFoldDB" id="A0A834H4S1"/>
<dbReference type="EMBL" id="WJXA01000003">
    <property type="protein sequence ID" value="KAF7146912.1"/>
    <property type="molecule type" value="Genomic_DNA"/>
</dbReference>
<sequence length="160" mass="18115">MEVINDVFCTDEVPLIEPEAETSPPPLPSPTDLSPPSAFETSPDDIERLYNWISMIDMVGELELNLETATTVADGSVKSYKMHVASVQSIGLEQAEAPDRAARIRPQRRCDIQDVRRRELREVREEEFPAEGAAAARFRKLREARTGPKIRWWRGLVDLV</sequence>
<evidence type="ECO:0000256" key="1">
    <source>
        <dbReference type="SAM" id="MobiDB-lite"/>
    </source>
</evidence>
<gene>
    <name evidence="2" type="ORF">RHSIM_Rhsim03G0138200</name>
</gene>
<dbReference type="OrthoDB" id="25308at2759"/>
<accession>A0A834H4S1</accession>
<evidence type="ECO:0000313" key="3">
    <source>
        <dbReference type="Proteomes" id="UP000626092"/>
    </source>
</evidence>
<dbReference type="Proteomes" id="UP000626092">
    <property type="component" value="Unassembled WGS sequence"/>
</dbReference>
<evidence type="ECO:0000313" key="2">
    <source>
        <dbReference type="EMBL" id="KAF7146912.1"/>
    </source>
</evidence>
<comment type="caution">
    <text evidence="2">The sequence shown here is derived from an EMBL/GenBank/DDBJ whole genome shotgun (WGS) entry which is preliminary data.</text>
</comment>
<name>A0A834H4S1_RHOSS</name>
<keyword evidence="3" id="KW-1185">Reference proteome</keyword>
<protein>
    <submittedName>
        <fullName evidence="2">Uncharacterized protein</fullName>
    </submittedName>
</protein>
<organism evidence="2 3">
    <name type="scientific">Rhododendron simsii</name>
    <name type="common">Sims's rhododendron</name>
    <dbReference type="NCBI Taxonomy" id="118357"/>
    <lineage>
        <taxon>Eukaryota</taxon>
        <taxon>Viridiplantae</taxon>
        <taxon>Streptophyta</taxon>
        <taxon>Embryophyta</taxon>
        <taxon>Tracheophyta</taxon>
        <taxon>Spermatophyta</taxon>
        <taxon>Magnoliopsida</taxon>
        <taxon>eudicotyledons</taxon>
        <taxon>Gunneridae</taxon>
        <taxon>Pentapetalae</taxon>
        <taxon>asterids</taxon>
        <taxon>Ericales</taxon>
        <taxon>Ericaceae</taxon>
        <taxon>Ericoideae</taxon>
        <taxon>Rhodoreae</taxon>
        <taxon>Rhododendron</taxon>
    </lineage>
</organism>
<reference evidence="2" key="1">
    <citation type="submission" date="2019-11" db="EMBL/GenBank/DDBJ databases">
        <authorList>
            <person name="Liu Y."/>
            <person name="Hou J."/>
            <person name="Li T.-Q."/>
            <person name="Guan C.-H."/>
            <person name="Wu X."/>
            <person name="Wu H.-Z."/>
            <person name="Ling F."/>
            <person name="Zhang R."/>
            <person name="Shi X.-G."/>
            <person name="Ren J.-P."/>
            <person name="Chen E.-F."/>
            <person name="Sun J.-M."/>
        </authorList>
    </citation>
    <scope>NUCLEOTIDE SEQUENCE</scope>
    <source>
        <strain evidence="2">Adult_tree_wgs_1</strain>
        <tissue evidence="2">Leaves</tissue>
    </source>
</reference>
<feature type="region of interest" description="Disordered" evidence="1">
    <location>
        <begin position="13"/>
        <end position="41"/>
    </location>
</feature>